<feature type="domain" description="HTH OST-type" evidence="17">
    <location>
        <begin position="2091"/>
        <end position="2166"/>
    </location>
</feature>
<feature type="transmembrane region" description="Helical" evidence="16">
    <location>
        <begin position="426"/>
        <end position="444"/>
    </location>
</feature>
<feature type="transmembrane region" description="Helical" evidence="16">
    <location>
        <begin position="341"/>
        <end position="365"/>
    </location>
</feature>
<evidence type="ECO:0000256" key="4">
    <source>
        <dbReference type="ARBA" id="ARBA00006760"/>
    </source>
</evidence>
<feature type="transmembrane region" description="Helical" evidence="16">
    <location>
        <begin position="121"/>
        <end position="142"/>
    </location>
</feature>
<keyword evidence="19" id="KW-1185">Reference proteome</keyword>
<feature type="transmembrane region" description="Helical" evidence="16">
    <location>
        <begin position="450"/>
        <end position="469"/>
    </location>
</feature>
<dbReference type="Pfam" id="PF15069">
    <property type="entry name" value="FAM163"/>
    <property type="match status" value="1"/>
</dbReference>
<feature type="region of interest" description="Disordered" evidence="15">
    <location>
        <begin position="1293"/>
        <end position="1451"/>
    </location>
</feature>
<dbReference type="Pfam" id="PF10211">
    <property type="entry name" value="Ax_dynein_light"/>
    <property type="match status" value="1"/>
</dbReference>
<proteinExistence type="inferred from homology"/>
<evidence type="ECO:0000256" key="8">
    <source>
        <dbReference type="ARBA" id="ARBA00022782"/>
    </source>
</evidence>
<dbReference type="Gene3D" id="2.30.30.140">
    <property type="match status" value="1"/>
</dbReference>
<evidence type="ECO:0000259" key="17">
    <source>
        <dbReference type="PROSITE" id="PS51644"/>
    </source>
</evidence>
<evidence type="ECO:0000256" key="10">
    <source>
        <dbReference type="ARBA" id="ARBA00022871"/>
    </source>
</evidence>
<comment type="caution">
    <text evidence="18">The sequence shown here is derived from an EMBL/GenBank/DDBJ whole genome shotgun (WGS) entry which is preliminary data.</text>
</comment>
<evidence type="ECO:0000256" key="12">
    <source>
        <dbReference type="ARBA" id="ARBA00023054"/>
    </source>
</evidence>
<keyword evidence="13 16" id="KW-0472">Membrane</keyword>
<feature type="region of interest" description="Disordered" evidence="15">
    <location>
        <begin position="1914"/>
        <end position="1934"/>
    </location>
</feature>
<feature type="transmembrane region" description="Helical" evidence="16">
    <location>
        <begin position="300"/>
        <end position="321"/>
    </location>
</feature>
<dbReference type="Pfam" id="PF03062">
    <property type="entry name" value="MBOAT"/>
    <property type="match status" value="1"/>
</dbReference>
<evidence type="ECO:0000256" key="3">
    <source>
        <dbReference type="ARBA" id="ARBA00004496"/>
    </source>
</evidence>
<evidence type="ECO:0000313" key="19">
    <source>
        <dbReference type="Proteomes" id="UP000289886"/>
    </source>
</evidence>
<feature type="compositionally biased region" description="Basic and acidic residues" evidence="15">
    <location>
        <begin position="1383"/>
        <end position="1399"/>
    </location>
</feature>
<dbReference type="InterPro" id="IPR041966">
    <property type="entry name" value="LOTUS-like"/>
</dbReference>
<feature type="region of interest" description="Disordered" evidence="15">
    <location>
        <begin position="1637"/>
        <end position="1658"/>
    </location>
</feature>
<dbReference type="CDD" id="cd20419">
    <property type="entry name" value="Tudor_TDRD5"/>
    <property type="match status" value="1"/>
</dbReference>
<evidence type="ECO:0000313" key="18">
    <source>
        <dbReference type="EMBL" id="RXM31658.1"/>
    </source>
</evidence>
<dbReference type="InterPro" id="IPR029379">
    <property type="entry name" value="FAM163"/>
</dbReference>
<feature type="region of interest" description="Disordered" evidence="15">
    <location>
        <begin position="2753"/>
        <end position="2782"/>
    </location>
</feature>
<feature type="compositionally biased region" description="Polar residues" evidence="15">
    <location>
        <begin position="2757"/>
        <end position="2766"/>
    </location>
</feature>
<dbReference type="GO" id="GO:0016746">
    <property type="term" value="F:acyltransferase activity"/>
    <property type="evidence" value="ECO:0007669"/>
    <property type="project" value="UniProtKB-KW"/>
</dbReference>
<keyword evidence="10" id="KW-0744">Spermatogenesis</keyword>
<dbReference type="InterPro" id="IPR052845">
    <property type="entry name" value="Axonemal_dynein_LC_domain"/>
</dbReference>
<evidence type="ECO:0000256" key="1">
    <source>
        <dbReference type="ARBA" id="ARBA00004167"/>
    </source>
</evidence>
<evidence type="ECO:0000256" key="6">
    <source>
        <dbReference type="ARBA" id="ARBA00022692"/>
    </source>
</evidence>
<feature type="coiled-coil region" evidence="14">
    <location>
        <begin position="1488"/>
        <end position="1522"/>
    </location>
</feature>
<accession>A0A444U917</accession>
<keyword evidence="9" id="KW-0256">Endoplasmic reticulum</keyword>
<dbReference type="InterPro" id="IPR004299">
    <property type="entry name" value="MBOAT_fam"/>
</dbReference>
<dbReference type="Proteomes" id="UP000289886">
    <property type="component" value="Unassembled WGS sequence"/>
</dbReference>
<dbReference type="PANTHER" id="PTHR23052:SF1">
    <property type="entry name" value="AXONEMAL DYNEIN LIGHT CHAIN DOMAIN-CONTAINING PROTEIN 1"/>
    <property type="match status" value="1"/>
</dbReference>
<feature type="domain" description="HTH OST-type" evidence="17">
    <location>
        <begin position="1673"/>
        <end position="1748"/>
    </location>
</feature>
<dbReference type="Pfam" id="PF12872">
    <property type="entry name" value="OST-HTH"/>
    <property type="match status" value="6"/>
</dbReference>
<dbReference type="EMBL" id="SCEB01215038">
    <property type="protein sequence ID" value="RXM31658.1"/>
    <property type="molecule type" value="Genomic_DNA"/>
</dbReference>
<feature type="region of interest" description="Disordered" evidence="15">
    <location>
        <begin position="2055"/>
        <end position="2076"/>
    </location>
</feature>
<feature type="compositionally biased region" description="Polar residues" evidence="15">
    <location>
        <begin position="2994"/>
        <end position="3004"/>
    </location>
</feature>
<feature type="domain" description="HTH OST-type" evidence="17">
    <location>
        <begin position="1827"/>
        <end position="1909"/>
    </location>
</feature>
<dbReference type="SUPFAM" id="SSF63748">
    <property type="entry name" value="Tudor/PWWP/MBT"/>
    <property type="match status" value="1"/>
</dbReference>
<dbReference type="GO" id="GO:0005789">
    <property type="term" value="C:endoplasmic reticulum membrane"/>
    <property type="evidence" value="ECO:0007669"/>
    <property type="project" value="UniProtKB-SubCell"/>
</dbReference>
<keyword evidence="8" id="KW-0221">Differentiation</keyword>
<keyword evidence="6 16" id="KW-0812">Transmembrane</keyword>
<dbReference type="GO" id="GO:0007283">
    <property type="term" value="P:spermatogenesis"/>
    <property type="evidence" value="ECO:0007669"/>
    <property type="project" value="UniProtKB-KW"/>
</dbReference>
<evidence type="ECO:0000256" key="7">
    <source>
        <dbReference type="ARBA" id="ARBA00022737"/>
    </source>
</evidence>
<reference evidence="18 19" key="1">
    <citation type="submission" date="2019-01" db="EMBL/GenBank/DDBJ databases">
        <title>Draft Genome and Complete Hox-Cluster Characterization of the Sterlet Sturgeon (Acipenser ruthenus).</title>
        <authorList>
            <person name="Wei Q."/>
        </authorList>
    </citation>
    <scope>NUCLEOTIDE SEQUENCE [LARGE SCALE GENOMIC DNA]</scope>
    <source>
        <strain evidence="18">WHYD16114868_AA</strain>
        <tissue evidence="18">Blood</tissue>
    </source>
</reference>
<dbReference type="PROSITE" id="PS51644">
    <property type="entry name" value="HTH_OST"/>
    <property type="match status" value="6"/>
</dbReference>
<keyword evidence="18" id="KW-0808">Transferase</keyword>
<dbReference type="Gene3D" id="3.30.420.610">
    <property type="entry name" value="LOTUS domain-like"/>
    <property type="match status" value="6"/>
</dbReference>
<keyword evidence="5" id="KW-0963">Cytoplasm</keyword>
<feature type="transmembrane region" description="Helical" evidence="16">
    <location>
        <begin position="201"/>
        <end position="224"/>
    </location>
</feature>
<feature type="compositionally biased region" description="Basic and acidic residues" evidence="15">
    <location>
        <begin position="1240"/>
        <end position="1258"/>
    </location>
</feature>
<feature type="region of interest" description="Disordered" evidence="15">
    <location>
        <begin position="1239"/>
        <end position="1258"/>
    </location>
</feature>
<feature type="region of interest" description="Disordered" evidence="15">
    <location>
        <begin position="2351"/>
        <end position="2372"/>
    </location>
</feature>
<gene>
    <name evidence="18" type="ORF">EOD39_6798</name>
</gene>
<protein>
    <submittedName>
        <fullName evidence="18">Sterol O-acyltransferase 1</fullName>
    </submittedName>
</protein>
<name>A0A444U917_ACIRT</name>
<evidence type="ECO:0000256" key="13">
    <source>
        <dbReference type="ARBA" id="ARBA00023136"/>
    </source>
</evidence>
<feature type="domain" description="HTH OST-type" evidence="17">
    <location>
        <begin position="2270"/>
        <end position="2346"/>
    </location>
</feature>
<dbReference type="InterPro" id="IPR035437">
    <property type="entry name" value="SNase_OB-fold_sf"/>
</dbReference>
<organism evidence="18 19">
    <name type="scientific">Acipenser ruthenus</name>
    <name type="common">Sterlet sturgeon</name>
    <dbReference type="NCBI Taxonomy" id="7906"/>
    <lineage>
        <taxon>Eukaryota</taxon>
        <taxon>Metazoa</taxon>
        <taxon>Chordata</taxon>
        <taxon>Craniata</taxon>
        <taxon>Vertebrata</taxon>
        <taxon>Euteleostomi</taxon>
        <taxon>Actinopterygii</taxon>
        <taxon>Chondrostei</taxon>
        <taxon>Acipenseriformes</taxon>
        <taxon>Acipenseridae</taxon>
        <taxon>Acipenser</taxon>
    </lineage>
</organism>
<dbReference type="Gene3D" id="2.40.50.90">
    <property type="match status" value="1"/>
</dbReference>
<feature type="region of interest" description="Disordered" evidence="15">
    <location>
        <begin position="2983"/>
        <end position="3006"/>
    </location>
</feature>
<comment type="similarity">
    <text evidence="4">Belongs to the FAM163 family.</text>
</comment>
<dbReference type="PANTHER" id="PTHR23052">
    <property type="entry name" value="AXONEMAL DYNEIN LIGHT CHAIN DOMAIN-CONTAINING PROTEIN 1"/>
    <property type="match status" value="1"/>
</dbReference>
<evidence type="ECO:0000256" key="9">
    <source>
        <dbReference type="ARBA" id="ARBA00022824"/>
    </source>
</evidence>
<dbReference type="InterPro" id="IPR019347">
    <property type="entry name" value="Axonemal_dynein_light_chain"/>
</dbReference>
<keyword evidence="12 14" id="KW-0175">Coiled coil</keyword>
<feature type="transmembrane region" description="Helical" evidence="16">
    <location>
        <begin position="481"/>
        <end position="500"/>
    </location>
</feature>
<dbReference type="InterPro" id="IPR002999">
    <property type="entry name" value="Tudor"/>
</dbReference>
<evidence type="ECO:0000256" key="15">
    <source>
        <dbReference type="SAM" id="MobiDB-lite"/>
    </source>
</evidence>
<evidence type="ECO:0000256" key="14">
    <source>
        <dbReference type="SAM" id="Coils"/>
    </source>
</evidence>
<dbReference type="GO" id="GO:0030154">
    <property type="term" value="P:cell differentiation"/>
    <property type="evidence" value="ECO:0007669"/>
    <property type="project" value="UniProtKB-KW"/>
</dbReference>
<feature type="region of interest" description="Disordered" evidence="15">
    <location>
        <begin position="1"/>
        <end position="35"/>
    </location>
</feature>
<feature type="domain" description="HTH OST-type" evidence="17">
    <location>
        <begin position="1975"/>
        <end position="2048"/>
    </location>
</feature>
<sequence length="3012" mass="340806">MANEEGLTLRSRRVTSKSRAALEGESSARGAEGDLHVTSNGKLDVEHMITKKLQLKLKAEHLKASLLKQFDCQMNEFVDNLIDESASLDSPAAPPVFSSSLVEKERNKLSELFEVNHIRTIYHMFIALLILFIISTLAVDFIDEGRLVLDFDLLVYAFGKFPLVVSTWLFMFVSAFVVPYGLFHQWARHYRTSRYKTLRSLLAIALFMLFQVLGLGFLPTYVVLRNGLPPASRFIIILEQVRLVMKAHSFIRENVPKVLSSSREQSSSLPIPQMSRYLYFLFAPTLIYRDSYPRNPSIRWGYVATKFLQVLGCLFYAYYVFVRLCIPQFRNISLQPFDLRVMVLCVFNSILPGVLVLFLAFFAFLHCWLNAFAEMLCFADRMFYKDWWNSTSFANYYRTWNVVVHDWLYCYVYLDFLWIFGKRFRAPAMLFVFTVSAVVHEYALAICFGFFYPVLFCLFMCFGILFNFILHDRRKGPIWNVIMWTSLFLGQGVLLCLYSQEWYAQHYCPLTSLWDGSLVVDRSKPLPTSLQSDFIPEEILRSLTSTVEPISHPGGCLGPPKITRTPKDFKDPSLSLVPEEFHIVKNKGVMGLEYYEEKPSGRLEAVQLMRVMDTMLHKAGIDDEVHEVTEPTQMHKLLVLLKTEQNIYNVVFHELIRQVSVECAERGQLLSKLRERYVTLLDRIPRQLKSLHTETLAQQALDRHLTKELIQFKSTIGQLNSDLTKVREHDLRVSDEVEKTREELARTLQLCEKNADMVSEYHDLYELQRCRLESQVTHLTQERDLWNSTTYKLALKLIEDNNLHLARKLNVSEKSWTTVSAHFTVVLMFRDTADMNRILQITDPWREQLGKFDQDMKKREDSGREKIKLVAAGVSKWKKHILEDILPTQEHGFRRGSELTLCKEFREWEQMLTEESECYGGGELLCNQEALQTIAELQEDWTDIGMVVFGRHPGPSGEKAKGHGEMVKICSCLEELHQQLMTRTTGDNGVRRIIMDILREMEAWSTKLNNTAGVLGGLPQTDWLKLSVLCSNVLNMLEEAVQLIGSTQLENDRNDQRPHVKLDTAEVFCMLQQFLSTMSKSMECENSRLTQEVSSIHTCLTRWMVDLLLCMVPNHGASCLAGMPPSSEEESVQAVALLRLEEEARILTEKLYRFSKYLTRAPKERLKTVLILDNLFSLIMASLSFDIEFLCLCGSLFQAECMEWTETCQILLSELKGSPVVLLPTGSQETQSVLELPAEGQEHRAPATVKPRSESRESLLKGPLYEAPAPQEEEDVVVKFIGHDSNIYQRSLKGKTGTTKGVSIQPCTQESVHSHAPRSPYTAMHPGVRTQPCTQESVHSHAPRSPYTAMHPGVRTQPCTQESVHSHAPRSPYTAMHPGVRTLHPEFRQRSGNHGDLHSHAPGRPYEARHPGGRTPPCTRESVHSHAPRSPYTAMHPGVRTQPCTQESVHSHAPRRPYTAMHPGVLCSVCWAEDVLVSRPQTEHTNKAFEALETMKVLQQQLQNAENRAQKAEVQVIELDEQLCSALERIQDLERQLQGRARLENRALRIMSAQEHLLEALKKDVRSLLISAKAGLAPQQLQKDYMAMMGHRLPLHALGYRSLMDMVQDLPDVVQVQCAGDGSVLLKAIGDESTRGMEELVSKQRSNKKRSATNSQRSALIHSTLSLHRRRHAPPSLPAPLRSELKKLLSSSPVLLSQLERSFAQRFGRPLQIHHYGFYSVAELLSAAGDMITVQQTRAGSLLVLKRPDHPARSRALQCSTGHVKKSPNKIIQGVFESALLSDDGKKPSPSNLVKQIPQSSCLKPPLPSPKKETIAVKKQLSPEEIEFEKCIKKLEEELKTKILDSGPAGTVSPELKEKIRQKMFKEDLPVNQSGFLSVTDLVSALSDTLYIDQGEADVNTNWIVFDTQQRQAQQRKKDLSEPQAPELSQSLNPSDRSYFFHCDVSQWESGGLEEEQAEKLQHDTLRIMSAQEHLLEALKKDVRSLLISAKAGLAPQQLQKDYMAMMGHRLPLHALGYRSLMDMVQDLPDVVQVQCAGDGSVLLKAIGDESTRGMEELVSKQRSNKKRSATNSQRSALIHSTLSLHRRRHAPPSLPAPLRSELKKLLSSSPVLLSQLERSFAQRFGRPLQIHHYGFYSVAELLSAAGDMITVQQTRAGSLLVLKRPDHPARSRALQCSTGHVKKSPNKIIQGVFESALLSDDGKKPSPSNLVKQIPQSSCLKPPLPSPKKETIAVKKQLSPEEIEFEKCIKKLEEELKTKILDSGPAGTVSPELKEKIRQVVSQKPEGLLVKNLPEEFKKMFKEDLPVNQSGFLSVTDLVSALSDTLYIDQGEADVNTNWIVFDTQQRQAQQRKKDLSEPQAPELSQSLNPSDRSYFFHCDVSQWESGGLEEEQAEKLQHDSELKVVTEKFQQSLEMYEPILSQLETRLEVPLDAIQNERLQLVAEKKEKAFVSVLVETVISPSQFYIRFCGTEEAKVLENIMIEMRGCYSFSEVSERYQLPATYIRAGQVCCVSPGGIWFYRVIIHRVVNEREVEVYYVDFGNLGFVEKRSLKFLKSCYSKLPAQAVPSILTWIKPFKGVWSEKAVSHFQKLCCAKPMVAVIHKYVEGILHLFLCDTYTDVDIYIHCVLQIQGYAVPCSISDIGQPFGEFNPVELYLKWQTDLPDPVTEEDKMKKQAPLSGRDADRMLYLEPTPVRADCWDREMDFSDLPELEFEGSLEDSLQEQLAERSNPFSALLRSESVPATVWDEDWGQRSPMKTKTTSCSEAPWGQSKDLQAPSPLQTESMLNKPDSFPDPQDEMYMTLSHCQPVAGGTAASPARHIPEVPQVCVQAGELENKGVEEREWRRSTEAEEFPELEVVARVKIGSSRAGVGVAEAAGDASAVATDEEYYCCKKEGSEDEEQSESHATPHFACNACTMQASDGSALINPQPLPPEPGPTGAGTRNYCPTCSPYSSPFYIRTAGEMRNGGERITYTPTRYEFSSVNRPPKQGLSMSRETSSNKYRVRCTEV</sequence>
<evidence type="ECO:0000256" key="5">
    <source>
        <dbReference type="ARBA" id="ARBA00022490"/>
    </source>
</evidence>
<keyword evidence="7" id="KW-0677">Repeat</keyword>
<evidence type="ECO:0000256" key="16">
    <source>
        <dbReference type="SAM" id="Phobius"/>
    </source>
</evidence>
<feature type="compositionally biased region" description="Polar residues" evidence="15">
    <location>
        <begin position="1296"/>
        <end position="1311"/>
    </location>
</feature>
<evidence type="ECO:0000256" key="2">
    <source>
        <dbReference type="ARBA" id="ARBA00004477"/>
    </source>
</evidence>
<dbReference type="InterPro" id="IPR025605">
    <property type="entry name" value="OST-HTH/LOTUS_dom"/>
</dbReference>
<feature type="domain" description="HTH OST-type" evidence="17">
    <location>
        <begin position="1557"/>
        <end position="1630"/>
    </location>
</feature>
<evidence type="ECO:0000256" key="11">
    <source>
        <dbReference type="ARBA" id="ARBA00022989"/>
    </source>
</evidence>
<comment type="subcellular location">
    <subcellularLocation>
        <location evidence="3">Cytoplasm</location>
    </subcellularLocation>
    <subcellularLocation>
        <location evidence="2">Endoplasmic reticulum membrane</location>
        <topology evidence="2">Multi-pass membrane protein</topology>
    </subcellularLocation>
    <subcellularLocation>
        <location evidence="1">Membrane</location>
        <topology evidence="1">Single-pass membrane protein</topology>
    </subcellularLocation>
</comment>
<feature type="transmembrane region" description="Helical" evidence="16">
    <location>
        <begin position="154"/>
        <end position="180"/>
    </location>
</feature>
<keyword evidence="11 16" id="KW-1133">Transmembrane helix</keyword>
<dbReference type="Pfam" id="PF00567">
    <property type="entry name" value="TUDOR"/>
    <property type="match status" value="1"/>
</dbReference>
<keyword evidence="18" id="KW-0012">Acyltransferase</keyword>